<dbReference type="InterPro" id="IPR009057">
    <property type="entry name" value="Homeodomain-like_sf"/>
</dbReference>
<keyword evidence="1" id="KW-0805">Transcription regulation</keyword>
<comment type="caution">
    <text evidence="5">The sequence shown here is derived from an EMBL/GenBank/DDBJ whole genome shotgun (WGS) entry which is preliminary data.</text>
</comment>
<dbReference type="Pfam" id="PF14526">
    <property type="entry name" value="Cass2"/>
    <property type="match status" value="1"/>
</dbReference>
<accession>A0ABW9RP31</accession>
<feature type="domain" description="HTH araC/xylS-type" evidence="4">
    <location>
        <begin position="10"/>
        <end position="108"/>
    </location>
</feature>
<dbReference type="SMART" id="SM00342">
    <property type="entry name" value="HTH_ARAC"/>
    <property type="match status" value="1"/>
</dbReference>
<evidence type="ECO:0000256" key="2">
    <source>
        <dbReference type="ARBA" id="ARBA00023125"/>
    </source>
</evidence>
<gene>
    <name evidence="5" type="ORF">E1163_12090</name>
</gene>
<dbReference type="PANTHER" id="PTHR47504:SF5">
    <property type="entry name" value="RIGHT ORIGIN-BINDING PROTEIN"/>
    <property type="match status" value="1"/>
</dbReference>
<keyword evidence="6" id="KW-1185">Reference proteome</keyword>
<proteinExistence type="predicted"/>
<keyword evidence="3" id="KW-0804">Transcription</keyword>
<dbReference type="PANTHER" id="PTHR47504">
    <property type="entry name" value="RIGHT ORIGIN-BINDING PROTEIN"/>
    <property type="match status" value="1"/>
</dbReference>
<dbReference type="Gene3D" id="1.10.10.60">
    <property type="entry name" value="Homeodomain-like"/>
    <property type="match status" value="2"/>
</dbReference>
<dbReference type="SMART" id="SM00871">
    <property type="entry name" value="AraC_E_bind"/>
    <property type="match status" value="1"/>
</dbReference>
<dbReference type="RefSeq" id="WP_155172015.1">
    <property type="nucleotide sequence ID" value="NZ_BAAAFL010000017.1"/>
</dbReference>
<dbReference type="InterPro" id="IPR011256">
    <property type="entry name" value="Reg_factor_effector_dom_sf"/>
</dbReference>
<reference evidence="5 6" key="1">
    <citation type="submission" date="2019-02" db="EMBL/GenBank/DDBJ databases">
        <authorList>
            <person name="Goldberg S.R."/>
            <person name="Haltli B.A."/>
            <person name="Correa H."/>
            <person name="Russell K.G."/>
        </authorList>
    </citation>
    <scope>NUCLEOTIDE SEQUENCE [LARGE SCALE GENOMIC DNA]</scope>
    <source>
        <strain evidence="5 6">JCM 16186</strain>
    </source>
</reference>
<dbReference type="Pfam" id="PF12833">
    <property type="entry name" value="HTH_18"/>
    <property type="match status" value="1"/>
</dbReference>
<sequence>MKHYYYQRVKQAVRFIEDNLKHELSVDLIAEQACFSKYYFIRVFMAVTGDTVGEYVRKRRITRSAEDLISTDKSILAIAMDYQFESQEAFTRSFKSVYRITPAKYRKRGFHQLAYRKNELSDSKIEHLNKYITREPQIVETTPKKLVGVFTSTSSSQAHNNIRKLWLSFIPRIREIRHVKDIGMYGVHPYDSESKVEDFSEQFTFQKWAAVEVNHYEDIPAGLACYDLPAGKYARFTHKGGIRDFHISMDYVYGTWLAASDFELDLRDDFEHYGERFYGPENPASEIDMFIPIK</sequence>
<evidence type="ECO:0000256" key="3">
    <source>
        <dbReference type="ARBA" id="ARBA00023163"/>
    </source>
</evidence>
<dbReference type="SUPFAM" id="SSF55136">
    <property type="entry name" value="Probable bacterial effector-binding domain"/>
    <property type="match status" value="1"/>
</dbReference>
<organism evidence="5 6">
    <name type="scientific">Fulvivirga kasyanovii</name>
    <dbReference type="NCBI Taxonomy" id="396812"/>
    <lineage>
        <taxon>Bacteria</taxon>
        <taxon>Pseudomonadati</taxon>
        <taxon>Bacteroidota</taxon>
        <taxon>Cytophagia</taxon>
        <taxon>Cytophagales</taxon>
        <taxon>Fulvivirgaceae</taxon>
        <taxon>Fulvivirga</taxon>
    </lineage>
</organism>
<dbReference type="InterPro" id="IPR010499">
    <property type="entry name" value="AraC_E-bd"/>
</dbReference>
<dbReference type="SUPFAM" id="SSF46689">
    <property type="entry name" value="Homeodomain-like"/>
    <property type="match status" value="2"/>
</dbReference>
<dbReference type="Gene3D" id="3.20.80.10">
    <property type="entry name" value="Regulatory factor, effector binding domain"/>
    <property type="match status" value="1"/>
</dbReference>
<evidence type="ECO:0000313" key="6">
    <source>
        <dbReference type="Proteomes" id="UP000798808"/>
    </source>
</evidence>
<dbReference type="InterPro" id="IPR018062">
    <property type="entry name" value="HTH_AraC-typ_CS"/>
</dbReference>
<dbReference type="InterPro" id="IPR029441">
    <property type="entry name" value="Cass2"/>
</dbReference>
<dbReference type="InterPro" id="IPR050959">
    <property type="entry name" value="MarA-like"/>
</dbReference>
<evidence type="ECO:0000259" key="4">
    <source>
        <dbReference type="PROSITE" id="PS01124"/>
    </source>
</evidence>
<protein>
    <submittedName>
        <fullName evidence="5">Helix-turn-helix domain-containing protein</fullName>
    </submittedName>
</protein>
<name>A0ABW9RP31_9BACT</name>
<dbReference type="PROSITE" id="PS01124">
    <property type="entry name" value="HTH_ARAC_FAMILY_2"/>
    <property type="match status" value="1"/>
</dbReference>
<keyword evidence="2" id="KW-0238">DNA-binding</keyword>
<dbReference type="InterPro" id="IPR018060">
    <property type="entry name" value="HTH_AraC"/>
</dbReference>
<evidence type="ECO:0000256" key="1">
    <source>
        <dbReference type="ARBA" id="ARBA00023015"/>
    </source>
</evidence>
<dbReference type="PROSITE" id="PS00041">
    <property type="entry name" value="HTH_ARAC_FAMILY_1"/>
    <property type="match status" value="1"/>
</dbReference>
<evidence type="ECO:0000313" key="5">
    <source>
        <dbReference type="EMBL" id="MTI25686.1"/>
    </source>
</evidence>
<dbReference type="EMBL" id="SMLW01000533">
    <property type="protein sequence ID" value="MTI25686.1"/>
    <property type="molecule type" value="Genomic_DNA"/>
</dbReference>
<dbReference type="Proteomes" id="UP000798808">
    <property type="component" value="Unassembled WGS sequence"/>
</dbReference>